<dbReference type="InterPro" id="IPR031307">
    <property type="entry name" value="Ninja_fam"/>
</dbReference>
<evidence type="ECO:0000259" key="6">
    <source>
        <dbReference type="Pfam" id="PF07897"/>
    </source>
</evidence>
<comment type="function">
    <text evidence="4">Acts as a negative regulator of abscisic acid (ABA) response.</text>
</comment>
<proteinExistence type="inferred from homology"/>
<gene>
    <name evidence="8" type="ORF">RJ641_006684</name>
</gene>
<keyword evidence="9" id="KW-1185">Reference proteome</keyword>
<keyword evidence="3 4" id="KW-0539">Nucleus</keyword>
<feature type="region of interest" description="Disordered" evidence="5">
    <location>
        <begin position="151"/>
        <end position="217"/>
    </location>
</feature>
<dbReference type="GO" id="GO:0007165">
    <property type="term" value="P:signal transduction"/>
    <property type="evidence" value="ECO:0007669"/>
    <property type="project" value="InterPro"/>
</dbReference>
<dbReference type="EMBL" id="JBAMMX010000014">
    <property type="protein sequence ID" value="KAK6928093.1"/>
    <property type="molecule type" value="Genomic_DNA"/>
</dbReference>
<evidence type="ECO:0000256" key="4">
    <source>
        <dbReference type="RuleBase" id="RU369029"/>
    </source>
</evidence>
<sequence length="323" mass="34799">MNSICSQETRDLSISFKTNQLKKFAGFEEDDQTEEIELSLGLSLGGKFGVDPKAKNKLVRSSSIPEFMNPTKGEETLGIANIESTNGLVRTCSLPTETEEWRKRKEMQSIRRMEAKRKRLDKQRHNGLRRNGLVDENLIGFGVRGILPNLVSSGGDGGGGKVVAGNGSGGRTEASIGSQGSGSSGISDSDSQPVQETKPCNEGRSTAAIQEKTESKPPVIPRITTAKSGKVDGVGTVNVTQEAKDMMVMNVMEVMPCVSTRGLGPNAKTIEGFLYRYRKGEEVRIVCVCHGSFLTPAEFVKHAGGGDVAHPLKHIVVNPTSFF</sequence>
<dbReference type="InterPro" id="IPR032308">
    <property type="entry name" value="TDBD"/>
</dbReference>
<evidence type="ECO:0000313" key="8">
    <source>
        <dbReference type="EMBL" id="KAK6928093.1"/>
    </source>
</evidence>
<dbReference type="GO" id="GO:0005634">
    <property type="term" value="C:nucleus"/>
    <property type="evidence" value="ECO:0007669"/>
    <property type="project" value="UniProtKB-SubCell"/>
</dbReference>
<dbReference type="InterPro" id="IPR032310">
    <property type="entry name" value="NLS_NINJA_AFP-like"/>
</dbReference>
<comment type="caution">
    <text evidence="8">The sequence shown here is derived from an EMBL/GenBank/DDBJ whole genome shotgun (WGS) entry which is preliminary data.</text>
</comment>
<comment type="subcellular location">
    <subcellularLocation>
        <location evidence="1 4">Nucleus</location>
    </subcellularLocation>
</comment>
<accession>A0AAN8VI75</accession>
<dbReference type="AlphaFoldDB" id="A0AAN8VI75"/>
<dbReference type="Pfam" id="PF16135">
    <property type="entry name" value="TDBD"/>
    <property type="match status" value="1"/>
</dbReference>
<evidence type="ECO:0000256" key="2">
    <source>
        <dbReference type="ARBA" id="ARBA00006081"/>
    </source>
</evidence>
<feature type="domain" description="Ethylene-responsive binding factor-associated repression" evidence="6">
    <location>
        <begin position="32"/>
        <end position="66"/>
    </location>
</feature>
<feature type="domain" description="Tify" evidence="7">
    <location>
        <begin position="284"/>
        <end position="317"/>
    </location>
</feature>
<evidence type="ECO:0000256" key="5">
    <source>
        <dbReference type="SAM" id="MobiDB-lite"/>
    </source>
</evidence>
<name>A0AAN8VI75_9MAGN</name>
<organism evidence="8 9">
    <name type="scientific">Dillenia turbinata</name>
    <dbReference type="NCBI Taxonomy" id="194707"/>
    <lineage>
        <taxon>Eukaryota</taxon>
        <taxon>Viridiplantae</taxon>
        <taxon>Streptophyta</taxon>
        <taxon>Embryophyta</taxon>
        <taxon>Tracheophyta</taxon>
        <taxon>Spermatophyta</taxon>
        <taxon>Magnoliopsida</taxon>
        <taxon>eudicotyledons</taxon>
        <taxon>Gunneridae</taxon>
        <taxon>Pentapetalae</taxon>
        <taxon>Dilleniales</taxon>
        <taxon>Dilleniaceae</taxon>
        <taxon>Dillenia</taxon>
    </lineage>
</organism>
<dbReference type="Pfam" id="PF16136">
    <property type="entry name" value="NLS_NINJA_AFP"/>
    <property type="match status" value="1"/>
</dbReference>
<protein>
    <recommendedName>
        <fullName evidence="4">Ninja-family protein</fullName>
    </recommendedName>
    <alternativeName>
        <fullName evidence="4">ABI-binding protein</fullName>
    </alternativeName>
</protein>
<dbReference type="Pfam" id="PF07897">
    <property type="entry name" value="EAR"/>
    <property type="match status" value="1"/>
</dbReference>
<dbReference type="PANTHER" id="PTHR31413:SF31">
    <property type="entry name" value="NINJA-FAMILY PROTEIN AFP3"/>
    <property type="match status" value="1"/>
</dbReference>
<dbReference type="PANTHER" id="PTHR31413">
    <property type="entry name" value="AFP HOMOLOG 2"/>
    <property type="match status" value="1"/>
</dbReference>
<evidence type="ECO:0000259" key="7">
    <source>
        <dbReference type="Pfam" id="PF16135"/>
    </source>
</evidence>
<evidence type="ECO:0000313" key="9">
    <source>
        <dbReference type="Proteomes" id="UP001370490"/>
    </source>
</evidence>
<comment type="similarity">
    <text evidence="2 4">Belongs to the Ninja family.</text>
</comment>
<evidence type="ECO:0000256" key="3">
    <source>
        <dbReference type="ARBA" id="ARBA00023242"/>
    </source>
</evidence>
<dbReference type="Proteomes" id="UP001370490">
    <property type="component" value="Unassembled WGS sequence"/>
</dbReference>
<dbReference type="InterPro" id="IPR012463">
    <property type="entry name" value="Ninja_motif"/>
</dbReference>
<dbReference type="GO" id="GO:0045892">
    <property type="term" value="P:negative regulation of DNA-templated transcription"/>
    <property type="evidence" value="ECO:0007669"/>
    <property type="project" value="TreeGrafter"/>
</dbReference>
<feature type="compositionally biased region" description="Gly residues" evidence="5">
    <location>
        <begin position="154"/>
        <end position="170"/>
    </location>
</feature>
<reference evidence="8 9" key="1">
    <citation type="submission" date="2023-12" db="EMBL/GenBank/DDBJ databases">
        <title>A high-quality genome assembly for Dillenia turbinata (Dilleniales).</title>
        <authorList>
            <person name="Chanderbali A."/>
        </authorList>
    </citation>
    <scope>NUCLEOTIDE SEQUENCE [LARGE SCALE GENOMIC DNA]</scope>
    <source>
        <strain evidence="8">LSX21</strain>
        <tissue evidence="8">Leaf</tissue>
    </source>
</reference>
<dbReference type="GO" id="GO:0009737">
    <property type="term" value="P:response to abscisic acid"/>
    <property type="evidence" value="ECO:0007669"/>
    <property type="project" value="TreeGrafter"/>
</dbReference>
<evidence type="ECO:0000256" key="1">
    <source>
        <dbReference type="ARBA" id="ARBA00004123"/>
    </source>
</evidence>